<accession>A0AAJ8BUP4</accession>
<organism evidence="1">
    <name type="scientific">Aspergillus niger</name>
    <dbReference type="NCBI Taxonomy" id="5061"/>
    <lineage>
        <taxon>Eukaryota</taxon>
        <taxon>Fungi</taxon>
        <taxon>Dikarya</taxon>
        <taxon>Ascomycota</taxon>
        <taxon>Pezizomycotina</taxon>
        <taxon>Eurotiomycetes</taxon>
        <taxon>Eurotiomycetidae</taxon>
        <taxon>Eurotiales</taxon>
        <taxon>Aspergillaceae</taxon>
        <taxon>Aspergillus</taxon>
        <taxon>Aspergillus subgen. Circumdati</taxon>
    </lineage>
</organism>
<protein>
    <submittedName>
        <fullName evidence="1">Uncharacterized protein</fullName>
    </submittedName>
</protein>
<dbReference type="VEuPathDB" id="FungiDB:An18g02390"/>
<dbReference type="KEGG" id="ang:An18g02390"/>
<reference evidence="1" key="1">
    <citation type="submission" date="2025-02" db="EMBL/GenBank/DDBJ databases">
        <authorList>
            <consortium name="NCBI Genome Project"/>
        </authorList>
    </citation>
    <scope>NUCLEOTIDE SEQUENCE</scope>
</reference>
<proteinExistence type="predicted"/>
<dbReference type="AlphaFoldDB" id="A0AAJ8BUP4"/>
<dbReference type="GeneID" id="84593669"/>
<name>A0AAJ8BUP4_ASPNG</name>
<evidence type="ECO:0000313" key="1">
    <source>
        <dbReference type="RefSeq" id="XP_059602891.1"/>
    </source>
</evidence>
<reference evidence="1" key="2">
    <citation type="submission" date="2025-08" db="UniProtKB">
        <authorList>
            <consortium name="RefSeq"/>
        </authorList>
    </citation>
    <scope>IDENTIFICATION</scope>
</reference>
<sequence length="63" mass="7593">MGNEEREGIPVPNWSIRFHYEEKKREKRRRRVEGRQSRVRNAIDLVTDQAKKSQSALLFFPHN</sequence>
<gene>
    <name evidence="1" type="ORF">An18g02390</name>
</gene>
<dbReference type="RefSeq" id="XP_059602891.1">
    <property type="nucleotide sequence ID" value="XM_059745652.1"/>
</dbReference>